<organism evidence="1 2">
    <name type="scientific">Gymnopus androsaceus JB14</name>
    <dbReference type="NCBI Taxonomy" id="1447944"/>
    <lineage>
        <taxon>Eukaryota</taxon>
        <taxon>Fungi</taxon>
        <taxon>Dikarya</taxon>
        <taxon>Basidiomycota</taxon>
        <taxon>Agaricomycotina</taxon>
        <taxon>Agaricomycetes</taxon>
        <taxon>Agaricomycetidae</taxon>
        <taxon>Agaricales</taxon>
        <taxon>Marasmiineae</taxon>
        <taxon>Omphalotaceae</taxon>
        <taxon>Gymnopus</taxon>
    </lineage>
</organism>
<protein>
    <submittedName>
        <fullName evidence="1">Uncharacterized protein</fullName>
    </submittedName>
</protein>
<gene>
    <name evidence="1" type="ORF">BT96DRAFT_991113</name>
</gene>
<sequence>MIEKINKDWKFEEPQHCSSDQNGVCWIDPAMQQHVGINLHAKKQWASDILKGTASLKEPPNITGIDLVHDGCSVIHPQGCAGRHTMASMALLQPQPTNNLTTVLAASKIPLLPTCMDYQKHPCHDCSASPATSLVTLSPAKPATTIDEDAKDLLSCIQKFQICKGHDLRGAFEVLKTVGLTVELIPDVAVAHMLAVMSAEVESGVVEGVVMAFQKYCREVVAKREWAKRSSCCY</sequence>
<keyword evidence="2" id="KW-1185">Reference proteome</keyword>
<dbReference type="EMBL" id="ML769434">
    <property type="protein sequence ID" value="KAE9402462.1"/>
    <property type="molecule type" value="Genomic_DNA"/>
</dbReference>
<dbReference type="Proteomes" id="UP000799118">
    <property type="component" value="Unassembled WGS sequence"/>
</dbReference>
<reference evidence="1" key="1">
    <citation type="journal article" date="2019" name="Environ. Microbiol.">
        <title>Fungal ecological strategies reflected in gene transcription - a case study of two litter decomposers.</title>
        <authorList>
            <person name="Barbi F."/>
            <person name="Kohler A."/>
            <person name="Barry K."/>
            <person name="Baskaran P."/>
            <person name="Daum C."/>
            <person name="Fauchery L."/>
            <person name="Ihrmark K."/>
            <person name="Kuo A."/>
            <person name="LaButti K."/>
            <person name="Lipzen A."/>
            <person name="Morin E."/>
            <person name="Grigoriev I.V."/>
            <person name="Henrissat B."/>
            <person name="Lindahl B."/>
            <person name="Martin F."/>
        </authorList>
    </citation>
    <scope>NUCLEOTIDE SEQUENCE</scope>
    <source>
        <strain evidence="1">JB14</strain>
    </source>
</reference>
<evidence type="ECO:0000313" key="1">
    <source>
        <dbReference type="EMBL" id="KAE9402462.1"/>
    </source>
</evidence>
<evidence type="ECO:0000313" key="2">
    <source>
        <dbReference type="Proteomes" id="UP000799118"/>
    </source>
</evidence>
<dbReference type="AlphaFoldDB" id="A0A6A4HTE6"/>
<proteinExistence type="predicted"/>
<accession>A0A6A4HTE6</accession>
<name>A0A6A4HTE6_9AGAR</name>